<dbReference type="GO" id="GO:1990883">
    <property type="term" value="F:18S rRNA cytidine N-acetyltransferase activity"/>
    <property type="evidence" value="ECO:0007669"/>
    <property type="project" value="TreeGrafter"/>
</dbReference>
<dbReference type="KEGG" id="smaa:IT774_11975"/>
<organism evidence="7 8">
    <name type="scientific">Salinimonas marina</name>
    <dbReference type="NCBI Taxonomy" id="2785918"/>
    <lineage>
        <taxon>Bacteria</taxon>
        <taxon>Pseudomonadati</taxon>
        <taxon>Pseudomonadota</taxon>
        <taxon>Gammaproteobacteria</taxon>
        <taxon>Alteromonadales</taxon>
        <taxon>Alteromonadaceae</taxon>
        <taxon>Alteromonas/Salinimonas group</taxon>
        <taxon>Salinimonas</taxon>
    </lineage>
</organism>
<dbReference type="Pfam" id="PF08351">
    <property type="entry name" value="TmcA_N"/>
    <property type="match status" value="1"/>
</dbReference>
<protein>
    <submittedName>
        <fullName evidence="7">tRNA(Met) cytidine acetyltransferase</fullName>
    </submittedName>
</protein>
<dbReference type="InterPro" id="IPR000182">
    <property type="entry name" value="GNAT_dom"/>
</dbReference>
<keyword evidence="1 7" id="KW-0808">Transferase</keyword>
<dbReference type="InterPro" id="IPR032672">
    <property type="entry name" value="TmcA/NAT10/Kre33"/>
</dbReference>
<evidence type="ECO:0000256" key="4">
    <source>
        <dbReference type="ARBA" id="ARBA00022840"/>
    </source>
</evidence>
<dbReference type="PANTHER" id="PTHR10925">
    <property type="entry name" value="N-ACETYLTRANSFERASE 10"/>
    <property type="match status" value="1"/>
</dbReference>
<gene>
    <name evidence="7" type="ORF">IT774_11975</name>
</gene>
<dbReference type="GO" id="GO:0000049">
    <property type="term" value="F:tRNA binding"/>
    <property type="evidence" value="ECO:0007669"/>
    <property type="project" value="TreeGrafter"/>
</dbReference>
<dbReference type="GO" id="GO:1904812">
    <property type="term" value="P:rRNA acetylation involved in maturation of SSU-rRNA"/>
    <property type="evidence" value="ECO:0007669"/>
    <property type="project" value="TreeGrafter"/>
</dbReference>
<name>A0A7S9HC93_9ALTE</name>
<evidence type="ECO:0000313" key="7">
    <source>
        <dbReference type="EMBL" id="QPG04879.1"/>
    </source>
</evidence>
<dbReference type="Proteomes" id="UP000595095">
    <property type="component" value="Chromosome"/>
</dbReference>
<dbReference type="Gene3D" id="3.40.50.300">
    <property type="entry name" value="P-loop containing nucleotide triphosphate hydrolases"/>
    <property type="match status" value="1"/>
</dbReference>
<dbReference type="Pfam" id="PF13718">
    <property type="entry name" value="GNAT_acetyltr_2"/>
    <property type="match status" value="1"/>
</dbReference>
<evidence type="ECO:0000256" key="5">
    <source>
        <dbReference type="ARBA" id="ARBA00023315"/>
    </source>
</evidence>
<keyword evidence="2" id="KW-0819">tRNA processing</keyword>
<feature type="domain" description="N-acetyltransferase" evidence="6">
    <location>
        <begin position="379"/>
        <end position="573"/>
    </location>
</feature>
<keyword evidence="8" id="KW-1185">Reference proteome</keyword>
<dbReference type="Gene3D" id="3.40.630.30">
    <property type="match status" value="1"/>
</dbReference>
<dbReference type="InterPro" id="IPR016181">
    <property type="entry name" value="Acyl_CoA_acyltransferase"/>
</dbReference>
<dbReference type="GO" id="GO:0005524">
    <property type="term" value="F:ATP binding"/>
    <property type="evidence" value="ECO:0007669"/>
    <property type="project" value="UniProtKB-KW"/>
</dbReference>
<dbReference type="CDD" id="cd04301">
    <property type="entry name" value="NAT_SF"/>
    <property type="match status" value="1"/>
</dbReference>
<keyword evidence="3" id="KW-0547">Nucleotide-binding</keyword>
<reference evidence="7 8" key="1">
    <citation type="submission" date="2020-11" db="EMBL/GenBank/DDBJ databases">
        <title>Complete genome sequence for Salinimonas sp. strain G2-b.</title>
        <authorList>
            <person name="Park S.-J."/>
        </authorList>
    </citation>
    <scope>NUCLEOTIDE SEQUENCE [LARGE SCALE GENOMIC DNA]</scope>
    <source>
        <strain evidence="7 8">G2-b</strain>
    </source>
</reference>
<dbReference type="Gene3D" id="1.20.120.890">
    <property type="entry name" value="tRNA(Met) cytidine acetyltransferase, tail domain"/>
    <property type="match status" value="1"/>
</dbReference>
<dbReference type="SUPFAM" id="SSF52540">
    <property type="entry name" value="P-loop containing nucleoside triphosphate hydrolases"/>
    <property type="match status" value="1"/>
</dbReference>
<evidence type="ECO:0000313" key="8">
    <source>
        <dbReference type="Proteomes" id="UP000595095"/>
    </source>
</evidence>
<dbReference type="PANTHER" id="PTHR10925:SF5">
    <property type="entry name" value="RNA CYTIDINE ACETYLTRANSFERASE"/>
    <property type="match status" value="1"/>
</dbReference>
<dbReference type="InterPro" id="IPR007807">
    <property type="entry name" value="TcmA/NAT10_helicase"/>
</dbReference>
<dbReference type="InterPro" id="IPR013562">
    <property type="entry name" value="TmcA/NAT10_N"/>
</dbReference>
<dbReference type="PROSITE" id="PS51186">
    <property type="entry name" value="GNAT"/>
    <property type="match status" value="1"/>
</dbReference>
<proteinExistence type="predicted"/>
<evidence type="ECO:0000259" key="6">
    <source>
        <dbReference type="PROSITE" id="PS51186"/>
    </source>
</evidence>
<dbReference type="InterPro" id="IPR027417">
    <property type="entry name" value="P-loop_NTPase"/>
</dbReference>
<sequence>MALANLQRWLQRHSFVPQAHRQLLLLSGEKQWVMQQITALGLAETLPGESCWLGTKPTHLCVSKHRELPLFRQLLGQEFEVAIFNGFDGLRPNALLAIAGTVKRGGTLIMLLPDIADWPAHPSVTQPHFLSYGSNLSHSAFTKSWLAQLIDDPAVARFSRETVQLPVVQANISKVDTFVHPQFHSPDQLQAWHQVIKISDTDTRHCVITAPRGRGKSALLALLAWYWHQQGKTVWLTSPVQHSQQVFYETLTRYSDAGFAARESIVWLAPDNPALVHDRPDILLIDEAAGLPLPVLNTLVDTHQRCILSTTTMGFEGSGLGFIHRFVKPRTNAKTLAEITLTTPLRWYSDDPLEAVLCNTLLPALPSPAHTETTNVQCELLVPARLSVAQRDAVFSLLALAHYQTTPDDLMRLHDAPDSLLLVATANETIVGAIAISTEGGQTLAAVDSQIAQGRRRVNGHLCAQSLALLSTESQLAVHTYWRISRIAVAEKCRQQGIARDMLTQLEAIAARQEVDWLATSFGLTPSLLTFWHKVGFEQVKTGEKPDKASGQPSALCLKPLSGKALPWQLKLRWLYQFDTQQPVSASKASTLWLRQVMKNRLHGYLASDRPRQHMGATFNLLARALGAAVLQQTPLFYALYVQQHSIQTVIGQHRLKGRKMLEQALRNELQAVAPALYTAAAEYP</sequence>
<dbReference type="EMBL" id="CP064795">
    <property type="protein sequence ID" value="QPG04879.1"/>
    <property type="molecule type" value="Genomic_DNA"/>
</dbReference>
<evidence type="ECO:0000256" key="1">
    <source>
        <dbReference type="ARBA" id="ARBA00022679"/>
    </source>
</evidence>
<dbReference type="SUPFAM" id="SSF55729">
    <property type="entry name" value="Acyl-CoA N-acyltransferases (Nat)"/>
    <property type="match status" value="1"/>
</dbReference>
<keyword evidence="4" id="KW-0067">ATP-binding</keyword>
<dbReference type="Gene3D" id="3.40.50.11040">
    <property type="match status" value="1"/>
</dbReference>
<evidence type="ECO:0000256" key="2">
    <source>
        <dbReference type="ARBA" id="ARBA00022694"/>
    </source>
</evidence>
<evidence type="ECO:0000256" key="3">
    <source>
        <dbReference type="ARBA" id="ARBA00022741"/>
    </source>
</evidence>
<dbReference type="InterPro" id="IPR038321">
    <property type="entry name" value="TmcA_C_sf"/>
</dbReference>
<dbReference type="AlphaFoldDB" id="A0A7S9HC93"/>
<accession>A0A7S9HC93</accession>
<dbReference type="RefSeq" id="WP_195809971.1">
    <property type="nucleotide sequence ID" value="NZ_CP064795.1"/>
</dbReference>
<keyword evidence="5" id="KW-0012">Acyltransferase</keyword>
<dbReference type="GO" id="GO:0008033">
    <property type="term" value="P:tRNA processing"/>
    <property type="evidence" value="ECO:0007669"/>
    <property type="project" value="UniProtKB-KW"/>
</dbReference>
<dbReference type="Pfam" id="PF05127">
    <property type="entry name" value="NAT10_TcmA_helicase"/>
    <property type="match status" value="1"/>
</dbReference>